<dbReference type="EMBL" id="JAAIWN010000049">
    <property type="protein sequence ID" value="NEY82850.1"/>
    <property type="molecule type" value="Genomic_DNA"/>
</dbReference>
<feature type="transmembrane region" description="Helical" evidence="1">
    <location>
        <begin position="32"/>
        <end position="52"/>
    </location>
</feature>
<dbReference type="EMBL" id="JACEIO010000047">
    <property type="protein sequence ID" value="MBA4538488.1"/>
    <property type="molecule type" value="Genomic_DNA"/>
</dbReference>
<comment type="caution">
    <text evidence="4">The sequence shown here is derived from an EMBL/GenBank/DDBJ whole genome shotgun (WGS) entry which is preliminary data.</text>
</comment>
<keyword evidence="5" id="KW-1185">Reference proteome</keyword>
<proteinExistence type="predicted"/>
<accession>A0A6B3VX46</accession>
<evidence type="ECO:0000313" key="3">
    <source>
        <dbReference type="EMBL" id="MBA4538488.1"/>
    </source>
</evidence>
<dbReference type="Pfam" id="PF01882">
    <property type="entry name" value="DUF58"/>
    <property type="match status" value="1"/>
</dbReference>
<name>A0A6B3VX46_9BACI</name>
<reference evidence="4 5" key="1">
    <citation type="submission" date="2020-02" db="EMBL/GenBank/DDBJ databases">
        <title>Bacillus aquiflavi sp. nov., isolated from yellow water of strong flavor Chinese baijiu in Yibin region of China.</title>
        <authorList>
            <person name="Xie J."/>
        </authorList>
    </citation>
    <scope>NUCLEOTIDE SEQUENCE [LARGE SCALE GENOMIC DNA]</scope>
    <source>
        <strain evidence="4 5">3H-10</strain>
    </source>
</reference>
<evidence type="ECO:0000259" key="2">
    <source>
        <dbReference type="Pfam" id="PF01882"/>
    </source>
</evidence>
<reference evidence="3 6" key="2">
    <citation type="submission" date="2020-07" db="EMBL/GenBank/DDBJ databases">
        <authorList>
            <person name="Feng H."/>
        </authorList>
    </citation>
    <scope>NUCLEOTIDE SEQUENCE [LARGE SCALE GENOMIC DNA]</scope>
    <source>
        <strain evidence="6">s-12</strain>
        <strain evidence="3">S-12</strain>
    </source>
</reference>
<gene>
    <name evidence="4" type="ORF">G4D64_15400</name>
    <name evidence="3" type="ORF">H1Z61_15450</name>
</gene>
<feature type="transmembrane region" description="Helical" evidence="1">
    <location>
        <begin position="7"/>
        <end position="26"/>
    </location>
</feature>
<protein>
    <submittedName>
        <fullName evidence="4">DUF58 domain-containing protein</fullName>
    </submittedName>
</protein>
<keyword evidence="1" id="KW-1133">Transmembrane helix</keyword>
<evidence type="ECO:0000313" key="4">
    <source>
        <dbReference type="EMBL" id="NEY82850.1"/>
    </source>
</evidence>
<feature type="domain" description="DUF58" evidence="2">
    <location>
        <begin position="197"/>
        <end position="337"/>
    </location>
</feature>
<dbReference type="InterPro" id="IPR002881">
    <property type="entry name" value="DUF58"/>
</dbReference>
<keyword evidence="1" id="KW-0812">Transmembrane</keyword>
<sequence length="387" mass="44492">MKRVIAFSRLMTLLCLVGVVFSYAMFQGGFVSWFLFYSLIPMGLYALSLFFYDLKHIHVKRELVKAELTVGEKLKVTLKLRRRFPFPLLYLVVKEQFSSMERTTKVLLIPGFRKEMSCEYIIEHLPRGEHFLQSVHLKTGDPFGLMKKETVLTCENKIIVYPKVVDIVYSPLINRHDHGIAASMERIQRETTVATGVRKYQPGDRYSWINWKASAKRNEMMTKEFEQPHSHYMLLVMDRSPNVYFEDIVSFTASLMKAMTRKGIQISLLSFGPDRVFFPCGGGIEQERQLFHHFIRVADNSAVPLDRVLDMERISLRQSAAPVIITGQLNKAIIEKVGQYTSQGAATIFLIQGKKDKESNEEHPLLTFALSRGIHVKIVDAFSEVSR</sequence>
<organism evidence="4 5">
    <name type="scientific">Bacillus aquiflavi</name>
    <dbReference type="NCBI Taxonomy" id="2672567"/>
    <lineage>
        <taxon>Bacteria</taxon>
        <taxon>Bacillati</taxon>
        <taxon>Bacillota</taxon>
        <taxon>Bacilli</taxon>
        <taxon>Bacillales</taxon>
        <taxon>Bacillaceae</taxon>
        <taxon>Bacillus</taxon>
    </lineage>
</organism>
<evidence type="ECO:0000313" key="5">
    <source>
        <dbReference type="Proteomes" id="UP000472971"/>
    </source>
</evidence>
<keyword evidence="1" id="KW-0472">Membrane</keyword>
<dbReference type="Proteomes" id="UP000570010">
    <property type="component" value="Unassembled WGS sequence"/>
</dbReference>
<dbReference type="PANTHER" id="PTHR34351:SF2">
    <property type="entry name" value="DUF58 DOMAIN-CONTAINING PROTEIN"/>
    <property type="match status" value="1"/>
</dbReference>
<evidence type="ECO:0000256" key="1">
    <source>
        <dbReference type="SAM" id="Phobius"/>
    </source>
</evidence>
<dbReference type="PANTHER" id="PTHR34351">
    <property type="entry name" value="SLR1927 PROTEIN-RELATED"/>
    <property type="match status" value="1"/>
</dbReference>
<dbReference type="AlphaFoldDB" id="A0A6B3VX46"/>
<dbReference type="Proteomes" id="UP000472971">
    <property type="component" value="Unassembled WGS sequence"/>
</dbReference>
<evidence type="ECO:0000313" key="6">
    <source>
        <dbReference type="Proteomes" id="UP000570010"/>
    </source>
</evidence>